<keyword evidence="2" id="KW-0813">Transport</keyword>
<dbReference type="EMBL" id="AZRL01000022">
    <property type="protein sequence ID" value="PNR95020.1"/>
    <property type="molecule type" value="Genomic_DNA"/>
</dbReference>
<dbReference type="GO" id="GO:0042956">
    <property type="term" value="P:maltodextrin transmembrane transport"/>
    <property type="evidence" value="ECO:0007669"/>
    <property type="project" value="TreeGrafter"/>
</dbReference>
<protein>
    <submittedName>
        <fullName evidence="5">ABC transporter substrate-binding protein</fullName>
    </submittedName>
</protein>
<dbReference type="GO" id="GO:1901982">
    <property type="term" value="F:maltose binding"/>
    <property type="evidence" value="ECO:0007669"/>
    <property type="project" value="TreeGrafter"/>
</dbReference>
<organism evidence="5 6">
    <name type="scientific">Petrotoga olearia DSM 13574</name>
    <dbReference type="NCBI Taxonomy" id="1122955"/>
    <lineage>
        <taxon>Bacteria</taxon>
        <taxon>Thermotogati</taxon>
        <taxon>Thermotogota</taxon>
        <taxon>Thermotogae</taxon>
        <taxon>Petrotogales</taxon>
        <taxon>Petrotogaceae</taxon>
        <taxon>Petrotoga</taxon>
    </lineage>
</organism>
<keyword evidence="3 4" id="KW-0732">Signal</keyword>
<dbReference type="OrthoDB" id="9772007at2"/>
<feature type="signal peptide" evidence="4">
    <location>
        <begin position="1"/>
        <end position="19"/>
    </location>
</feature>
<evidence type="ECO:0000256" key="2">
    <source>
        <dbReference type="ARBA" id="ARBA00022448"/>
    </source>
</evidence>
<dbReference type="Pfam" id="PF01547">
    <property type="entry name" value="SBP_bac_1"/>
    <property type="match status" value="1"/>
</dbReference>
<proteinExistence type="inferred from homology"/>
<dbReference type="CDD" id="cd14748">
    <property type="entry name" value="PBP2_UgpB"/>
    <property type="match status" value="1"/>
</dbReference>
<comment type="similarity">
    <text evidence="1">Belongs to the bacterial solute-binding protein 1 family.</text>
</comment>
<gene>
    <name evidence="5" type="ORF">X929_09145</name>
</gene>
<dbReference type="InterPro" id="IPR006059">
    <property type="entry name" value="SBP"/>
</dbReference>
<dbReference type="GO" id="GO:0055052">
    <property type="term" value="C:ATP-binding cassette (ABC) transporter complex, substrate-binding subunit-containing"/>
    <property type="evidence" value="ECO:0007669"/>
    <property type="project" value="TreeGrafter"/>
</dbReference>
<comment type="caution">
    <text evidence="5">The sequence shown here is derived from an EMBL/GenBank/DDBJ whole genome shotgun (WGS) entry which is preliminary data.</text>
</comment>
<sequence>MRKLALFVLMVLLVGSSFSAVTITITGWPGNPAEESAINEIVQKFNSSHQDIQIRWDPIAGDYKQTLMTRLSGGQGPDLFYVDVYVFEELARANVLQPLNLYIQRDGFDIDDFYPNLVDAFTFNNRIYGIAKDFSTLALFYNKEIFDEYDVPYPTSDDTWFDLLYKATLLKERGYEAPLSLAADFNRLIPLIHSFGGRLVKEDLSTALTEKEAVAALKLYTELVTKHELAYLPSTLGAGWLGDAFAKEMTAMVMEGPWALGYIRESFPNVEKKTGIVELPSLVDKSSMIYTVAWSMNRQSAHKDEAWEVLKFLVTEGQEIFVEKAGVLGSRQSVAAEDTDPMKQVFYDSVEFGYPWRVPTPTGIFAKANDYLNSILNDLFAGRITIEEAVNSIEKNYNSWVTQ</sequence>
<dbReference type="PANTHER" id="PTHR30061">
    <property type="entry name" value="MALTOSE-BINDING PERIPLASMIC PROTEIN"/>
    <property type="match status" value="1"/>
</dbReference>
<evidence type="ECO:0000313" key="5">
    <source>
        <dbReference type="EMBL" id="PNR95020.1"/>
    </source>
</evidence>
<dbReference type="AlphaFoldDB" id="A0A2K1NWV3"/>
<reference evidence="5 6" key="1">
    <citation type="submission" date="2013-12" db="EMBL/GenBank/DDBJ databases">
        <title>Comparative genomics of Petrotoga isolates.</title>
        <authorList>
            <person name="Nesbo C.L."/>
            <person name="Charchuk R."/>
            <person name="Chow K."/>
        </authorList>
    </citation>
    <scope>NUCLEOTIDE SEQUENCE [LARGE SCALE GENOMIC DNA]</scope>
    <source>
        <strain evidence="5 6">DSM 13574</strain>
    </source>
</reference>
<name>A0A2K1NWV3_9BACT</name>
<evidence type="ECO:0000256" key="3">
    <source>
        <dbReference type="ARBA" id="ARBA00022729"/>
    </source>
</evidence>
<evidence type="ECO:0000256" key="1">
    <source>
        <dbReference type="ARBA" id="ARBA00008520"/>
    </source>
</evidence>
<evidence type="ECO:0000313" key="6">
    <source>
        <dbReference type="Proteomes" id="UP000236434"/>
    </source>
</evidence>
<dbReference type="Gene3D" id="3.40.190.10">
    <property type="entry name" value="Periplasmic binding protein-like II"/>
    <property type="match status" value="1"/>
</dbReference>
<dbReference type="GO" id="GO:0015768">
    <property type="term" value="P:maltose transport"/>
    <property type="evidence" value="ECO:0007669"/>
    <property type="project" value="TreeGrafter"/>
</dbReference>
<dbReference type="RefSeq" id="WP_103067667.1">
    <property type="nucleotide sequence ID" value="NZ_AZRL01000022.1"/>
</dbReference>
<evidence type="ECO:0000256" key="4">
    <source>
        <dbReference type="SAM" id="SignalP"/>
    </source>
</evidence>
<dbReference type="SUPFAM" id="SSF53850">
    <property type="entry name" value="Periplasmic binding protein-like II"/>
    <property type="match status" value="1"/>
</dbReference>
<dbReference type="PANTHER" id="PTHR30061:SF50">
    <property type="entry name" value="MALTOSE_MALTODEXTRIN-BINDING PERIPLASMIC PROTEIN"/>
    <property type="match status" value="1"/>
</dbReference>
<dbReference type="Proteomes" id="UP000236434">
    <property type="component" value="Unassembled WGS sequence"/>
</dbReference>
<accession>A0A2K1NWV3</accession>
<feature type="chain" id="PRO_5014461569" evidence="4">
    <location>
        <begin position="20"/>
        <end position="403"/>
    </location>
</feature>